<accession>A0A9P6FRC6</accession>
<protein>
    <recommendedName>
        <fullName evidence="3">CotH protein</fullName>
    </recommendedName>
</protein>
<evidence type="ECO:0008006" key="3">
    <source>
        <dbReference type="Google" id="ProtNLM"/>
    </source>
</evidence>
<dbReference type="Proteomes" id="UP000780801">
    <property type="component" value="Unassembled WGS sequence"/>
</dbReference>
<proteinExistence type="predicted"/>
<evidence type="ECO:0000313" key="2">
    <source>
        <dbReference type="Proteomes" id="UP000780801"/>
    </source>
</evidence>
<sequence>MAVEYLAGATDAFWWRANNYFMYFNPQTNVWQFLPTDFDYTFGNGNRPETFTKYRDFGQRLPNGKRPYYPLVDKLIYENKEINQKFENILITITKGVFNSAVLNARIDAYVKQIEADVVWDYEIDRSNRPGRDRGWTKADFYKSLDAHVKSTYQGLKPWIKGRAETVTKQLGTSA</sequence>
<evidence type="ECO:0000313" key="1">
    <source>
        <dbReference type="EMBL" id="KAF9579796.1"/>
    </source>
</evidence>
<keyword evidence="2" id="KW-1185">Reference proteome</keyword>
<dbReference type="EMBL" id="JAABOA010002491">
    <property type="protein sequence ID" value="KAF9579796.1"/>
    <property type="molecule type" value="Genomic_DNA"/>
</dbReference>
<reference evidence="1" key="1">
    <citation type="journal article" date="2020" name="Fungal Divers.">
        <title>Resolving the Mortierellaceae phylogeny through synthesis of multi-gene phylogenetics and phylogenomics.</title>
        <authorList>
            <person name="Vandepol N."/>
            <person name="Liber J."/>
            <person name="Desiro A."/>
            <person name="Na H."/>
            <person name="Kennedy M."/>
            <person name="Barry K."/>
            <person name="Grigoriev I.V."/>
            <person name="Miller A.N."/>
            <person name="O'Donnell K."/>
            <person name="Stajich J.E."/>
            <person name="Bonito G."/>
        </authorList>
    </citation>
    <scope>NUCLEOTIDE SEQUENCE</scope>
    <source>
        <strain evidence="1">KOD1015</strain>
    </source>
</reference>
<dbReference type="OrthoDB" id="10267127at2759"/>
<dbReference type="Pfam" id="PF08757">
    <property type="entry name" value="CotH"/>
    <property type="match status" value="1"/>
</dbReference>
<name>A0A9P6FRC6_9FUNG</name>
<dbReference type="AlphaFoldDB" id="A0A9P6FRC6"/>
<dbReference type="InterPro" id="IPR014867">
    <property type="entry name" value="Spore_coat_CotH_CotH2/3/7"/>
</dbReference>
<gene>
    <name evidence="1" type="ORF">BGW38_003803</name>
</gene>
<organism evidence="1 2">
    <name type="scientific">Lunasporangiospora selenospora</name>
    <dbReference type="NCBI Taxonomy" id="979761"/>
    <lineage>
        <taxon>Eukaryota</taxon>
        <taxon>Fungi</taxon>
        <taxon>Fungi incertae sedis</taxon>
        <taxon>Mucoromycota</taxon>
        <taxon>Mortierellomycotina</taxon>
        <taxon>Mortierellomycetes</taxon>
        <taxon>Mortierellales</taxon>
        <taxon>Mortierellaceae</taxon>
        <taxon>Lunasporangiospora</taxon>
    </lineage>
</organism>
<comment type="caution">
    <text evidence="1">The sequence shown here is derived from an EMBL/GenBank/DDBJ whole genome shotgun (WGS) entry which is preliminary data.</text>
</comment>